<feature type="region of interest" description="Disordered" evidence="1">
    <location>
        <begin position="90"/>
        <end position="118"/>
    </location>
</feature>
<name>A0A6G7YLK8_9SPHN</name>
<gene>
    <name evidence="2" type="ORF">G7077_00550</name>
</gene>
<reference evidence="2 3" key="1">
    <citation type="submission" date="2020-03" db="EMBL/GenBank/DDBJ databases">
        <title>Sphingomonas sp. nov., isolated from fish.</title>
        <authorList>
            <person name="Hyun D.-W."/>
            <person name="Bae J.-W."/>
        </authorList>
    </citation>
    <scope>NUCLEOTIDE SEQUENCE [LARGE SCALE GENOMIC DNA]</scope>
    <source>
        <strain evidence="2 3">HDW15B</strain>
    </source>
</reference>
<evidence type="ECO:0000313" key="2">
    <source>
        <dbReference type="EMBL" id="QIK77631.1"/>
    </source>
</evidence>
<accession>A0A6G7YLK8</accession>
<dbReference type="Proteomes" id="UP000503222">
    <property type="component" value="Chromosome"/>
</dbReference>
<dbReference type="KEGG" id="spii:G7077_00550"/>
<dbReference type="EMBL" id="CP049869">
    <property type="protein sequence ID" value="QIK77631.1"/>
    <property type="molecule type" value="Genomic_DNA"/>
</dbReference>
<dbReference type="AlphaFoldDB" id="A0A6G7YLK8"/>
<feature type="compositionally biased region" description="Basic and acidic residues" evidence="1">
    <location>
        <begin position="107"/>
        <end position="118"/>
    </location>
</feature>
<proteinExistence type="predicted"/>
<keyword evidence="3" id="KW-1185">Reference proteome</keyword>
<organism evidence="2 3">
    <name type="scientific">Sphingomonas piscis</name>
    <dbReference type="NCBI Taxonomy" id="2714943"/>
    <lineage>
        <taxon>Bacteria</taxon>
        <taxon>Pseudomonadati</taxon>
        <taxon>Pseudomonadota</taxon>
        <taxon>Alphaproteobacteria</taxon>
        <taxon>Sphingomonadales</taxon>
        <taxon>Sphingomonadaceae</taxon>
        <taxon>Sphingomonas</taxon>
    </lineage>
</organism>
<evidence type="ECO:0000313" key="3">
    <source>
        <dbReference type="Proteomes" id="UP000503222"/>
    </source>
</evidence>
<dbReference type="RefSeq" id="WP_166410027.1">
    <property type="nucleotide sequence ID" value="NZ_CP049869.1"/>
</dbReference>
<protein>
    <submittedName>
        <fullName evidence="2">DUF3618 domain-containing protein</fullName>
    </submittedName>
</protein>
<sequence length="118" mass="12636">MTKDTPEVAAARIEAERSRARMMSSAHALQERISPRVLARDAWEGAKLKSADLVEDGVDAVKRNPGTAGGIAAAAMLFLLRHPLMDLAGKAGDGIKTKSAARKSRKKNSEQTESADHD</sequence>
<evidence type="ECO:0000256" key="1">
    <source>
        <dbReference type="SAM" id="MobiDB-lite"/>
    </source>
</evidence>